<dbReference type="EMBL" id="CADCTV010000079">
    <property type="protein sequence ID" value="CAA9299256.1"/>
    <property type="molecule type" value="Genomic_DNA"/>
</dbReference>
<name>A0A6J4K918_9BACT</name>
<accession>A0A6J4K918</accession>
<sequence>MEILAGVEASRWAAVHSSAALSPRPPLPQAGEGENSSALRLFSARTKLSRPVRAGGLRDFPAAVSTAGIVLAVRIVPHVAMQSIF</sequence>
<dbReference type="GO" id="GO:0051301">
    <property type="term" value="P:cell division"/>
    <property type="evidence" value="ECO:0007669"/>
    <property type="project" value="UniProtKB-KW"/>
</dbReference>
<evidence type="ECO:0000313" key="1">
    <source>
        <dbReference type="EMBL" id="CAA9299256.1"/>
    </source>
</evidence>
<reference evidence="1" key="1">
    <citation type="submission" date="2020-02" db="EMBL/GenBank/DDBJ databases">
        <authorList>
            <person name="Meier V. D."/>
        </authorList>
    </citation>
    <scope>NUCLEOTIDE SEQUENCE</scope>
    <source>
        <strain evidence="1">AVDCRST_MAG89</strain>
    </source>
</reference>
<gene>
    <name evidence="1" type="ORF">AVDCRST_MAG89-339</name>
</gene>
<organism evidence="1">
    <name type="scientific">uncultured Gemmatimonadota bacterium</name>
    <dbReference type="NCBI Taxonomy" id="203437"/>
    <lineage>
        <taxon>Bacteria</taxon>
        <taxon>Pseudomonadati</taxon>
        <taxon>Gemmatimonadota</taxon>
        <taxon>environmental samples</taxon>
    </lineage>
</organism>
<keyword evidence="1" id="KW-0131">Cell cycle</keyword>
<proteinExistence type="predicted"/>
<dbReference type="AlphaFoldDB" id="A0A6J4K918"/>
<protein>
    <submittedName>
        <fullName evidence="1">Cell division protein FtsK</fullName>
    </submittedName>
</protein>
<keyword evidence="1" id="KW-0132">Cell division</keyword>